<sequence>MASELTIFYLYSTQNEEKYFLLRTERPGFSNASQVQEDLGNQIEQLKRDFILAEIGKKYHQNGQVNFELIGEFQGDPIGEKLYHDNGNLELNVYYMETEFGKPWIIIGEANSETAFLTELNDDSDLLRLNPVGQPKQITATFITENDFDLSEIENAKTKDLRTN</sequence>
<evidence type="ECO:0008006" key="3">
    <source>
        <dbReference type="Google" id="ProtNLM"/>
    </source>
</evidence>
<evidence type="ECO:0000313" key="2">
    <source>
        <dbReference type="Proteomes" id="UP001059844"/>
    </source>
</evidence>
<gene>
    <name evidence="1" type="ORF">NOX80_09860</name>
</gene>
<name>A0ABY5IRD7_9FLAO</name>
<dbReference type="RefSeq" id="WP_256549608.1">
    <property type="nucleotide sequence ID" value="NZ_CP101751.1"/>
</dbReference>
<proteinExistence type="predicted"/>
<evidence type="ECO:0000313" key="1">
    <source>
        <dbReference type="EMBL" id="UUC43939.1"/>
    </source>
</evidence>
<protein>
    <recommendedName>
        <fullName evidence="3">DUF695 domain-containing protein</fullName>
    </recommendedName>
</protein>
<dbReference type="EMBL" id="CP101751">
    <property type="protein sequence ID" value="UUC43939.1"/>
    <property type="molecule type" value="Genomic_DNA"/>
</dbReference>
<accession>A0ABY5IRD7</accession>
<keyword evidence="2" id="KW-1185">Reference proteome</keyword>
<dbReference type="Proteomes" id="UP001059844">
    <property type="component" value="Chromosome"/>
</dbReference>
<reference evidence="1" key="1">
    <citation type="submission" date="2022-07" db="EMBL/GenBank/DDBJ databases">
        <title>Isolation, identification, and degradation of a PFOSA degrading strain from sewage treatment plant.</title>
        <authorList>
            <person name="Zhang L."/>
            <person name="Huo Y."/>
        </authorList>
    </citation>
    <scope>NUCLEOTIDE SEQUENCE</scope>
    <source>
        <strain evidence="1">C1</strain>
    </source>
</reference>
<organism evidence="1 2">
    <name type="scientific">Flavobacterium cerinum</name>
    <dbReference type="NCBI Taxonomy" id="2502784"/>
    <lineage>
        <taxon>Bacteria</taxon>
        <taxon>Pseudomonadati</taxon>
        <taxon>Bacteroidota</taxon>
        <taxon>Flavobacteriia</taxon>
        <taxon>Flavobacteriales</taxon>
        <taxon>Flavobacteriaceae</taxon>
        <taxon>Flavobacterium</taxon>
    </lineage>
</organism>